<dbReference type="InterPro" id="IPR003959">
    <property type="entry name" value="ATPase_AAA_core"/>
</dbReference>
<dbReference type="PROSITE" id="PS00871">
    <property type="entry name" value="CLPAB_2"/>
    <property type="match status" value="1"/>
</dbReference>
<dbReference type="InterPro" id="IPR001270">
    <property type="entry name" value="ClpA/B"/>
</dbReference>
<keyword evidence="15" id="KW-0645">Protease</keyword>
<dbReference type="InterPro" id="IPR028299">
    <property type="entry name" value="ClpA/B_CS2"/>
</dbReference>
<dbReference type="InterPro" id="IPR027417">
    <property type="entry name" value="P-loop_NTPase"/>
</dbReference>
<dbReference type="GO" id="GO:0008233">
    <property type="term" value="F:peptidase activity"/>
    <property type="evidence" value="ECO:0007669"/>
    <property type="project" value="UniProtKB-KW"/>
</dbReference>
<dbReference type="Pfam" id="PF10431">
    <property type="entry name" value="ClpB_D2-small"/>
    <property type="match status" value="1"/>
</dbReference>
<dbReference type="RefSeq" id="WP_011413255.1">
    <property type="nucleotide sequence ID" value="NC_007722.1"/>
</dbReference>
<comment type="subcellular location">
    <subcellularLocation>
        <location evidence="1 13">Cytoplasm</location>
    </subcellularLocation>
</comment>
<keyword evidence="6 12" id="KW-0067">ATP-binding</keyword>
<evidence type="ECO:0000256" key="2">
    <source>
        <dbReference type="ARBA" id="ARBA00008675"/>
    </source>
</evidence>
<dbReference type="SMART" id="SM01086">
    <property type="entry name" value="ClpB_D2-small"/>
    <property type="match status" value="1"/>
</dbReference>
<dbReference type="HOGENOM" id="CLU_005070_4_0_5"/>
<evidence type="ECO:0000256" key="10">
    <source>
        <dbReference type="ARBA" id="ARBA00026057"/>
    </source>
</evidence>
<dbReference type="Gene3D" id="1.10.8.60">
    <property type="match status" value="1"/>
</dbReference>
<keyword evidence="13" id="KW-0963">Cytoplasm</keyword>
<dbReference type="InterPro" id="IPR018368">
    <property type="entry name" value="ClpA/B_CS1"/>
</dbReference>
<dbReference type="PANTHER" id="PTHR11638:SF18">
    <property type="entry name" value="HEAT SHOCK PROTEIN 104"/>
    <property type="match status" value="1"/>
</dbReference>
<evidence type="ECO:0000256" key="12">
    <source>
        <dbReference type="RuleBase" id="RU004432"/>
    </source>
</evidence>
<evidence type="ECO:0000256" key="7">
    <source>
        <dbReference type="ARBA" id="ARBA00023054"/>
    </source>
</evidence>
<dbReference type="EMBL" id="CP000157">
    <property type="protein sequence ID" value="ABC62379.1"/>
    <property type="molecule type" value="Genomic_DNA"/>
</dbReference>
<evidence type="ECO:0000256" key="8">
    <source>
        <dbReference type="ARBA" id="ARBA00023186"/>
    </source>
</evidence>
<reference evidence="16" key="1">
    <citation type="journal article" date="2009" name="J. Bacteriol.">
        <title>Complete genome sequence of Erythrobacter litoralis HTCC2594.</title>
        <authorList>
            <person name="Oh H.M."/>
            <person name="Giovannoni S.J."/>
            <person name="Ferriera S."/>
            <person name="Johnson J."/>
            <person name="Cho J.C."/>
        </authorList>
    </citation>
    <scope>NUCLEOTIDE SEQUENCE [LARGE SCALE GENOMIC DNA]</scope>
    <source>
        <strain evidence="16">HTCC2594</strain>
    </source>
</reference>
<keyword evidence="4 11" id="KW-0677">Repeat</keyword>
<keyword evidence="8 12" id="KW-0143">Chaperone</keyword>
<dbReference type="PRINTS" id="PR00300">
    <property type="entry name" value="CLPPROTEASEA"/>
</dbReference>
<evidence type="ECO:0000256" key="9">
    <source>
        <dbReference type="ARBA" id="ARBA00025613"/>
    </source>
</evidence>
<sequence length="859" mass="94759">MNLEKFTDRAKGFLQAAQTVAIRMSHQRITPAHLLKAMIEDPEGMASGLIARAGGNPRTVEDEVDAALGKIPAVSGGGAQQTPGLDNDTVRILDQAETIADKSGDSYVTIERLLVALALATTTSAGQALKAANVDAKTLEAEISELRGGRTADSANAEEAYDAMKKYARDLTEAAREGKLDPVIGRDEEIRRTIQILARRTKNNPALIGDPGTGKTAIAEGLALRIANGDVPDSLKGRTLMSLDMGSLIAGAKYRGEFEERLKAVLDEVKGADGQIILFIDEMHTLIGAGASEGSMDASNLLKPALSRGELHCIGATTLDEYQKYVEKDPALQRRFQSVYIDEPSVEDTISILRGIAEKYELHHGVNITDGALVAAARLSDRYIQNRFLPDKAIDLMDEAASRIRMEVESKPEEIENLDRRIIQLKIEEQALEKETDSASKDRLETLRKELSELEQKSSELTTRWQNERDKIQGETRIKEELDQARIELEQAERSGDLAKAGELSYGRIPELEKKLEEARATTENALLKEEVTEDDIASVVSRWTGIPIDKMLEGERDKLLKMEELLSKRVIGQEEPIIAVSKAVRRARAGLQDPGRPLGSFLFLGPTGVGKTELTKALAGFLFDDDDAMVRIDMSEFMEKHSVARLIGAPPGYVGYDEGGVLTEAVRRRPYQVVLFDEVEKAHTDVFNVLLQVLDDGRLTDGQGRVVDFSNTLIILTSNLGSQYLANMEDGQKVSDVEPQVMDVVRGHFRPEFLNRLDEIILFHRLSMEHMAPIVDIQVGRVQKLLADRKIVLDLTDAAKRWLGRVGYDPVYGARPLKRAVQRYVQDPLAELLLEGKVPDGSTVKIDEGDGELEMEVA</sequence>
<dbReference type="CDD" id="cd19499">
    <property type="entry name" value="RecA-like_ClpB_Hsp104-like"/>
    <property type="match status" value="1"/>
</dbReference>
<protein>
    <recommendedName>
        <fullName evidence="3 13">Chaperone protein ClpB</fullName>
    </recommendedName>
</protein>
<keyword evidence="7 13" id="KW-0175">Coiled coil</keyword>
<dbReference type="GO" id="GO:0005737">
    <property type="term" value="C:cytoplasm"/>
    <property type="evidence" value="ECO:0007669"/>
    <property type="project" value="UniProtKB-SubCell"/>
</dbReference>
<dbReference type="SMART" id="SM00382">
    <property type="entry name" value="AAA"/>
    <property type="match status" value="2"/>
</dbReference>
<dbReference type="NCBIfam" id="TIGR03346">
    <property type="entry name" value="chaperone_ClpB"/>
    <property type="match status" value="1"/>
</dbReference>
<keyword evidence="13" id="KW-0346">Stress response</keyword>
<dbReference type="SUPFAM" id="SSF52540">
    <property type="entry name" value="P-loop containing nucleoside triphosphate hydrolases"/>
    <property type="match status" value="2"/>
</dbReference>
<dbReference type="InterPro" id="IPR041546">
    <property type="entry name" value="ClpA/ClpB_AAA_lid"/>
</dbReference>
<dbReference type="GO" id="GO:0034605">
    <property type="term" value="P:cellular response to heat"/>
    <property type="evidence" value="ECO:0007669"/>
    <property type="project" value="TreeGrafter"/>
</dbReference>
<dbReference type="InterPro" id="IPR003593">
    <property type="entry name" value="AAA+_ATPase"/>
</dbReference>
<keyword evidence="15" id="KW-0378">Hydrolase</keyword>
<evidence type="ECO:0000256" key="1">
    <source>
        <dbReference type="ARBA" id="ARBA00004496"/>
    </source>
</evidence>
<dbReference type="SUPFAM" id="SSF81923">
    <property type="entry name" value="Double Clp-N motif"/>
    <property type="match status" value="1"/>
</dbReference>
<dbReference type="Pfam" id="PF07724">
    <property type="entry name" value="AAA_2"/>
    <property type="match status" value="1"/>
</dbReference>
<evidence type="ECO:0000256" key="13">
    <source>
        <dbReference type="RuleBase" id="RU362034"/>
    </source>
</evidence>
<dbReference type="Pfam" id="PF17871">
    <property type="entry name" value="AAA_lid_9"/>
    <property type="match status" value="1"/>
</dbReference>
<organism evidence="15 16">
    <name type="scientific">Erythrobacter litoralis (strain HTCC2594)</name>
    <dbReference type="NCBI Taxonomy" id="314225"/>
    <lineage>
        <taxon>Bacteria</taxon>
        <taxon>Pseudomonadati</taxon>
        <taxon>Pseudomonadota</taxon>
        <taxon>Alphaproteobacteria</taxon>
        <taxon>Sphingomonadales</taxon>
        <taxon>Erythrobacteraceae</taxon>
        <taxon>Erythrobacter/Porphyrobacter group</taxon>
        <taxon>Erythrobacter</taxon>
    </lineage>
</organism>
<dbReference type="FunFam" id="3.40.50.300:FF:000120">
    <property type="entry name" value="ATP-dependent chaperone ClpB"/>
    <property type="match status" value="1"/>
</dbReference>
<dbReference type="GO" id="GO:0005524">
    <property type="term" value="F:ATP binding"/>
    <property type="evidence" value="ECO:0007669"/>
    <property type="project" value="UniProtKB-UniRule"/>
</dbReference>
<evidence type="ECO:0000313" key="15">
    <source>
        <dbReference type="EMBL" id="ABC62379.1"/>
    </source>
</evidence>
<dbReference type="STRING" id="314225.ELI_01435"/>
<evidence type="ECO:0000259" key="14">
    <source>
        <dbReference type="PROSITE" id="PS51903"/>
    </source>
</evidence>
<evidence type="ECO:0000256" key="6">
    <source>
        <dbReference type="ARBA" id="ARBA00022840"/>
    </source>
</evidence>
<proteinExistence type="inferred from homology"/>
<dbReference type="FunFam" id="3.40.50.300:FF:000010">
    <property type="entry name" value="Chaperone clpB 1, putative"/>
    <property type="match status" value="1"/>
</dbReference>
<keyword evidence="16" id="KW-1185">Reference proteome</keyword>
<dbReference type="CDD" id="cd00009">
    <property type="entry name" value="AAA"/>
    <property type="match status" value="1"/>
</dbReference>
<dbReference type="AlphaFoldDB" id="Q2ND62"/>
<keyword evidence="5 12" id="KW-0547">Nucleotide-binding</keyword>
<evidence type="ECO:0000256" key="3">
    <source>
        <dbReference type="ARBA" id="ARBA00017574"/>
    </source>
</evidence>
<comment type="function">
    <text evidence="9">Part of a stress-induced multi-chaperone system, it is involved in the recovery of the cell from heat-induced damage, in cooperation with DnaK, DnaJ and GrpE. Acts before DnaK, in the processing of protein aggregates. Protein binding stimulates the ATPase activity; ATP hydrolysis unfolds the denatured protein aggregates, which probably helps expose new hydrophobic binding sites on the surface of ClpB-bound aggregates, contributing to the solubilization and refolding of denatured protein aggregates by DnaK.</text>
</comment>
<dbReference type="Pfam" id="PF00004">
    <property type="entry name" value="AAA"/>
    <property type="match status" value="1"/>
</dbReference>
<dbReference type="GO" id="GO:0042026">
    <property type="term" value="P:protein refolding"/>
    <property type="evidence" value="ECO:0007669"/>
    <property type="project" value="UniProtKB-UniRule"/>
</dbReference>
<comment type="subunit">
    <text evidence="10">Homohexamer. The oligomerization is ATP-dependent.</text>
</comment>
<dbReference type="Proteomes" id="UP000008808">
    <property type="component" value="Chromosome"/>
</dbReference>
<name>Q2ND62_ERYLH</name>
<dbReference type="Gene3D" id="1.10.1780.10">
    <property type="entry name" value="Clp, N-terminal domain"/>
    <property type="match status" value="1"/>
</dbReference>
<evidence type="ECO:0000313" key="16">
    <source>
        <dbReference type="Proteomes" id="UP000008808"/>
    </source>
</evidence>
<dbReference type="eggNOG" id="COG0542">
    <property type="taxonomic scope" value="Bacteria"/>
</dbReference>
<comment type="similarity">
    <text evidence="2 12">Belongs to the ClpA/ClpB family.</text>
</comment>
<dbReference type="GO" id="GO:0016887">
    <property type="term" value="F:ATP hydrolysis activity"/>
    <property type="evidence" value="ECO:0007669"/>
    <property type="project" value="InterPro"/>
</dbReference>
<gene>
    <name evidence="13" type="primary">clpB</name>
    <name evidence="15" type="ordered locus">ELI_01435</name>
</gene>
<dbReference type="Pfam" id="PF02861">
    <property type="entry name" value="Clp_N"/>
    <property type="match status" value="1"/>
</dbReference>
<evidence type="ECO:0000256" key="4">
    <source>
        <dbReference type="ARBA" id="ARBA00022737"/>
    </source>
</evidence>
<feature type="domain" description="Clp R" evidence="14">
    <location>
        <begin position="3"/>
        <end position="149"/>
    </location>
</feature>
<dbReference type="InterPro" id="IPR036628">
    <property type="entry name" value="Clp_N_dom_sf"/>
</dbReference>
<dbReference type="InterPro" id="IPR019489">
    <property type="entry name" value="Clp_ATPase_C"/>
</dbReference>
<dbReference type="PROSITE" id="PS51903">
    <property type="entry name" value="CLP_R"/>
    <property type="match status" value="1"/>
</dbReference>
<dbReference type="KEGG" id="eli:ELI_01435"/>
<evidence type="ECO:0000256" key="5">
    <source>
        <dbReference type="ARBA" id="ARBA00022741"/>
    </source>
</evidence>
<dbReference type="PROSITE" id="PS00870">
    <property type="entry name" value="CLPAB_1"/>
    <property type="match status" value="1"/>
</dbReference>
<feature type="coiled-coil region" evidence="13">
    <location>
        <begin position="415"/>
        <end position="529"/>
    </location>
</feature>
<dbReference type="FunFam" id="3.40.50.300:FF:000025">
    <property type="entry name" value="ATP-dependent Clp protease subunit"/>
    <property type="match status" value="1"/>
</dbReference>
<dbReference type="Gene3D" id="3.40.50.300">
    <property type="entry name" value="P-loop containing nucleotide triphosphate hydrolases"/>
    <property type="match status" value="3"/>
</dbReference>
<comment type="subunit">
    <text evidence="13">Homohexamer; The oligomerization is ATP-dependent.</text>
</comment>
<accession>Q2ND62</accession>
<dbReference type="PANTHER" id="PTHR11638">
    <property type="entry name" value="ATP-DEPENDENT CLP PROTEASE"/>
    <property type="match status" value="1"/>
</dbReference>
<feature type="coiled-coil region" evidence="13">
    <location>
        <begin position="129"/>
        <end position="177"/>
    </location>
</feature>
<dbReference type="InterPro" id="IPR004176">
    <property type="entry name" value="Clp_R_N"/>
</dbReference>
<dbReference type="OrthoDB" id="9803641at2"/>
<dbReference type="InterPro" id="IPR017730">
    <property type="entry name" value="Chaperonin_ClpB"/>
</dbReference>
<evidence type="ECO:0000256" key="11">
    <source>
        <dbReference type="PROSITE-ProRule" id="PRU01251"/>
    </source>
</evidence>
<dbReference type="InterPro" id="IPR050130">
    <property type="entry name" value="ClpA_ClpB"/>
</dbReference>
<dbReference type="GO" id="GO:0006508">
    <property type="term" value="P:proteolysis"/>
    <property type="evidence" value="ECO:0007669"/>
    <property type="project" value="UniProtKB-KW"/>
</dbReference>